<dbReference type="PANTHER" id="PTHR24198">
    <property type="entry name" value="ANKYRIN REPEAT AND PROTEIN KINASE DOMAIN-CONTAINING PROTEIN"/>
    <property type="match status" value="1"/>
</dbReference>
<evidence type="ECO:0000313" key="5">
    <source>
        <dbReference type="Proteomes" id="UP000028640"/>
    </source>
</evidence>
<dbReference type="InterPro" id="IPR036770">
    <property type="entry name" value="Ankyrin_rpt-contain_sf"/>
</dbReference>
<comment type="caution">
    <text evidence="4">The sequence shown here is derived from an EMBL/GenBank/DDBJ whole genome shotgun (WGS) entry which is preliminary data.</text>
</comment>
<dbReference type="PANTHER" id="PTHR24198:SF165">
    <property type="entry name" value="ANKYRIN REPEAT-CONTAINING PROTEIN-RELATED"/>
    <property type="match status" value="1"/>
</dbReference>
<dbReference type="SMART" id="SM00248">
    <property type="entry name" value="ANK"/>
    <property type="match status" value="4"/>
</dbReference>
<sequence>MEVQKQGHLPSELLHNVFSNLKDDAKSLAAMSETDKHSRANALYTFSTFPEGEKQQQLLKAVLGRDEKTVRFILSSRINPELINKPTNFQHGSHNAWACAVSGSRKDIVSMLASYPGAVPTTENLRQALLHYDSSLFPIMLNKALSANPNLLQKEGTGLLNSAIGQMKHELIPSLIHHAGVDINNTLADSNQTPPLGRAIQRGDKQSVSALLNSPNIDVNKGDRQGNTPLHIVLSKDLPSRSMTESLLNDRRLNPNLKNASGQSPLHMRSRFSGVTFMHNQYVKTLSQPDMKPMKLLLSRPDVDVNLQDTHKGDTALHICAKSGNSQGIALLLSHPNINLNVKNRQGETARDVAKRYKNPEISQMLKQDNSLMSKVKNWKI</sequence>
<dbReference type="EMBL" id="JMPJ01000032">
    <property type="protein sequence ID" value="KFC84019.1"/>
    <property type="molecule type" value="Genomic_DNA"/>
</dbReference>
<name>A0A085GJX4_EWIA3</name>
<keyword evidence="5" id="KW-1185">Reference proteome</keyword>
<dbReference type="RefSeq" id="WP_034788984.1">
    <property type="nucleotide sequence ID" value="NZ_JMPJ01000032.1"/>
</dbReference>
<feature type="repeat" description="ANK" evidence="3">
    <location>
        <begin position="312"/>
        <end position="345"/>
    </location>
</feature>
<organism evidence="4 5">
    <name type="scientific">Ewingella americana (strain ATCC 33852 / DSM 4580 / CCUG 14506 / JCM 5911 / LMG 7869 / NCTC 12157 / CDC 1468-78)</name>
    <dbReference type="NCBI Taxonomy" id="910964"/>
    <lineage>
        <taxon>Bacteria</taxon>
        <taxon>Pseudomonadati</taxon>
        <taxon>Pseudomonadota</taxon>
        <taxon>Gammaproteobacteria</taxon>
        <taxon>Enterobacterales</taxon>
        <taxon>Yersiniaceae</taxon>
        <taxon>Ewingella</taxon>
    </lineage>
</organism>
<dbReference type="PROSITE" id="PS50088">
    <property type="entry name" value="ANK_REPEAT"/>
    <property type="match status" value="1"/>
</dbReference>
<dbReference type="Proteomes" id="UP000028640">
    <property type="component" value="Unassembled WGS sequence"/>
</dbReference>
<dbReference type="STRING" id="910964.GEAM_0963"/>
<evidence type="ECO:0000256" key="1">
    <source>
        <dbReference type="ARBA" id="ARBA00022737"/>
    </source>
</evidence>
<dbReference type="eggNOG" id="COG0666">
    <property type="taxonomic scope" value="Bacteria"/>
</dbReference>
<dbReference type="CDD" id="cd09917">
    <property type="entry name" value="F-box_SF"/>
    <property type="match status" value="1"/>
</dbReference>
<gene>
    <name evidence="4" type="ORF">GEAM_0963</name>
</gene>
<accession>A0A085GJX4</accession>
<dbReference type="Pfam" id="PF12796">
    <property type="entry name" value="Ank_2"/>
    <property type="match status" value="2"/>
</dbReference>
<dbReference type="SUPFAM" id="SSF48403">
    <property type="entry name" value="Ankyrin repeat"/>
    <property type="match status" value="1"/>
</dbReference>
<dbReference type="Gene3D" id="1.25.40.20">
    <property type="entry name" value="Ankyrin repeat-containing domain"/>
    <property type="match status" value="2"/>
</dbReference>
<evidence type="ECO:0000256" key="2">
    <source>
        <dbReference type="ARBA" id="ARBA00023043"/>
    </source>
</evidence>
<proteinExistence type="predicted"/>
<evidence type="ECO:0000313" key="4">
    <source>
        <dbReference type="EMBL" id="KFC84019.1"/>
    </source>
</evidence>
<dbReference type="OrthoDB" id="5649125at2"/>
<keyword evidence="2 3" id="KW-0040">ANK repeat</keyword>
<evidence type="ECO:0000256" key="3">
    <source>
        <dbReference type="PROSITE-ProRule" id="PRU00023"/>
    </source>
</evidence>
<keyword evidence="1" id="KW-0677">Repeat</keyword>
<protein>
    <submittedName>
        <fullName evidence="4">Putative ankyrin repeat protein</fullName>
    </submittedName>
</protein>
<dbReference type="AlphaFoldDB" id="A0A085GJX4"/>
<dbReference type="InterPro" id="IPR002110">
    <property type="entry name" value="Ankyrin_rpt"/>
</dbReference>
<dbReference type="GeneID" id="78379304"/>
<reference evidence="4 5" key="1">
    <citation type="submission" date="2014-05" db="EMBL/GenBank/DDBJ databases">
        <title>ATOL: Assembling a taxonomically balanced genome-scale reconstruction of the evolutionary history of the Enterobacteriaceae.</title>
        <authorList>
            <person name="Plunkett G.III."/>
            <person name="Neeno-Eckwall E.C."/>
            <person name="Glasner J.D."/>
            <person name="Perna N.T."/>
        </authorList>
    </citation>
    <scope>NUCLEOTIDE SEQUENCE [LARGE SCALE GENOMIC DNA]</scope>
    <source>
        <strain evidence="4 5">ATCC 33852</strain>
    </source>
</reference>